<keyword evidence="2" id="KW-0479">Metal-binding</keyword>
<evidence type="ECO:0000313" key="6">
    <source>
        <dbReference type="Proteomes" id="UP000054770"/>
    </source>
</evidence>
<comment type="similarity">
    <text evidence="1">Belongs to the HpcH/HpaI aldolase family.</text>
</comment>
<organism evidence="5 6">
    <name type="scientific">Caballeronia choica</name>
    <dbReference type="NCBI Taxonomy" id="326476"/>
    <lineage>
        <taxon>Bacteria</taxon>
        <taxon>Pseudomonadati</taxon>
        <taxon>Pseudomonadota</taxon>
        <taxon>Betaproteobacteria</taxon>
        <taxon>Burkholderiales</taxon>
        <taxon>Burkholderiaceae</taxon>
        <taxon>Caballeronia</taxon>
    </lineage>
</organism>
<proteinExistence type="inferred from homology"/>
<dbReference type="GO" id="GO:0046872">
    <property type="term" value="F:metal ion binding"/>
    <property type="evidence" value="ECO:0007669"/>
    <property type="project" value="UniProtKB-KW"/>
</dbReference>
<dbReference type="InterPro" id="IPR050251">
    <property type="entry name" value="HpcH-HpaI_aldolase"/>
</dbReference>
<sequence>MQSIKNHAKARLQTGELALGMGLRQARTVDIAQIAKTSGFDWLFIDMEHNSMDIDTAAQICAGALVGGITPIIRVPGHEPFHATRLLDTGAMGIVVPHVSTAEQAAHVANMCRFPPAGGRSIPGMLPQVGFEALPIADVVRAINDEILVVAMIETRDGLANVEAIAAVPGIDVLLVGATDLAAELGITGQLGHARIGEAIDTVCAACARHGKVPGVGGVYDEALMSAYVQKGARFILSGSDLAFLMAGAKARSSMLRSIPLGAAEEPSLQQQAS</sequence>
<protein>
    <submittedName>
        <fullName evidence="5">2-dehydro-3-deoxyglucarate aldolase</fullName>
    </submittedName>
</protein>
<dbReference type="Proteomes" id="UP000054770">
    <property type="component" value="Unassembled WGS sequence"/>
</dbReference>
<evidence type="ECO:0000259" key="4">
    <source>
        <dbReference type="Pfam" id="PF03328"/>
    </source>
</evidence>
<accession>A0A158IV65</accession>
<dbReference type="EMBL" id="FCON02000028">
    <property type="protein sequence ID" value="SAL59931.1"/>
    <property type="molecule type" value="Genomic_DNA"/>
</dbReference>
<evidence type="ECO:0000256" key="2">
    <source>
        <dbReference type="ARBA" id="ARBA00022723"/>
    </source>
</evidence>
<dbReference type="InterPro" id="IPR040442">
    <property type="entry name" value="Pyrv_kinase-like_dom_sf"/>
</dbReference>
<dbReference type="InterPro" id="IPR005000">
    <property type="entry name" value="Aldolase/citrate-lyase_domain"/>
</dbReference>
<dbReference type="GO" id="GO:0005737">
    <property type="term" value="C:cytoplasm"/>
    <property type="evidence" value="ECO:0007669"/>
    <property type="project" value="TreeGrafter"/>
</dbReference>
<evidence type="ECO:0000256" key="1">
    <source>
        <dbReference type="ARBA" id="ARBA00005568"/>
    </source>
</evidence>
<dbReference type="AlphaFoldDB" id="A0A158IV65"/>
<dbReference type="RefSeq" id="WP_087645151.1">
    <property type="nucleotide sequence ID" value="NZ_FCON02000028.1"/>
</dbReference>
<comment type="caution">
    <text evidence="5">The sequence shown here is derived from an EMBL/GenBank/DDBJ whole genome shotgun (WGS) entry which is preliminary data.</text>
</comment>
<name>A0A158IV65_9BURK</name>
<dbReference type="OrthoDB" id="86160at2"/>
<dbReference type="SUPFAM" id="SSF51621">
    <property type="entry name" value="Phosphoenolpyruvate/pyruvate domain"/>
    <property type="match status" value="1"/>
</dbReference>
<feature type="domain" description="HpcH/HpaI aldolase/citrate lyase" evidence="4">
    <location>
        <begin position="29"/>
        <end position="244"/>
    </location>
</feature>
<gene>
    <name evidence="5" type="ORF">AWB68_03032</name>
</gene>
<dbReference type="Gene3D" id="3.20.20.60">
    <property type="entry name" value="Phosphoenolpyruvate-binding domains"/>
    <property type="match status" value="1"/>
</dbReference>
<reference evidence="5" key="1">
    <citation type="submission" date="2016-01" db="EMBL/GenBank/DDBJ databases">
        <authorList>
            <person name="Peeters C."/>
        </authorList>
    </citation>
    <scope>NUCLEOTIDE SEQUENCE [LARGE SCALE GENOMIC DNA]</scope>
    <source>
        <strain evidence="5">LMG 22940</strain>
    </source>
</reference>
<keyword evidence="6" id="KW-1185">Reference proteome</keyword>
<evidence type="ECO:0000313" key="5">
    <source>
        <dbReference type="EMBL" id="SAL59931.1"/>
    </source>
</evidence>
<dbReference type="PANTHER" id="PTHR30502">
    <property type="entry name" value="2-KETO-3-DEOXY-L-RHAMNONATE ALDOLASE"/>
    <property type="match status" value="1"/>
</dbReference>
<dbReference type="PANTHER" id="PTHR30502:SF0">
    <property type="entry name" value="PHOSPHOENOLPYRUVATE CARBOXYLASE FAMILY PROTEIN"/>
    <property type="match status" value="1"/>
</dbReference>
<dbReference type="InterPro" id="IPR015813">
    <property type="entry name" value="Pyrv/PenolPyrv_kinase-like_dom"/>
</dbReference>
<evidence type="ECO:0000256" key="3">
    <source>
        <dbReference type="ARBA" id="ARBA00023239"/>
    </source>
</evidence>
<dbReference type="Pfam" id="PF03328">
    <property type="entry name" value="HpcH_HpaI"/>
    <property type="match status" value="1"/>
</dbReference>
<keyword evidence="3" id="KW-0456">Lyase</keyword>
<dbReference type="GO" id="GO:0016832">
    <property type="term" value="F:aldehyde-lyase activity"/>
    <property type="evidence" value="ECO:0007669"/>
    <property type="project" value="TreeGrafter"/>
</dbReference>